<sequence length="331" mass="36419">MAPSAPEPVHGHGMFQESWWLDAVAPGGWSEVAVQRNGQTVARLPFVVRGPRRMRVLTQPPLTPFLGPWTARRPGAKPIGALGNEMELLAELEAGLPAAGAFRQSFAPNVLGVLPFIWAGYRAEVRYTYRLEDLTSEQALWDGLGANIRGHVRKARKSGVTVRSDLGLDLFHHVLSGTFERQGIRPPDRALLGRIEAVCAPRGARSILFACDASERVHAVAYVVWDRSSAYYLLSGADPALRASGAQSLLLWEAILRSREVTSTFDFEGSMLVPVERFFRDFGGRQTPYLHVSRARRSAKAALALRAGYGRLVNTVKRTINAKNTIYGSCE</sequence>
<evidence type="ECO:0000313" key="2">
    <source>
        <dbReference type="EMBL" id="MFD1534123.1"/>
    </source>
</evidence>
<dbReference type="Pfam" id="PF13480">
    <property type="entry name" value="Acetyltransf_6"/>
    <property type="match status" value="1"/>
</dbReference>
<dbReference type="PANTHER" id="PTHR36174:SF1">
    <property type="entry name" value="LIPID II:GLYCINE GLYCYLTRANSFERASE"/>
    <property type="match status" value="1"/>
</dbReference>
<reference evidence="3" key="1">
    <citation type="journal article" date="2019" name="Int. J. Syst. Evol. Microbiol.">
        <title>The Global Catalogue of Microorganisms (GCM) 10K type strain sequencing project: providing services to taxonomists for standard genome sequencing and annotation.</title>
        <authorList>
            <consortium name="The Broad Institute Genomics Platform"/>
            <consortium name="The Broad Institute Genome Sequencing Center for Infectious Disease"/>
            <person name="Wu L."/>
            <person name="Ma J."/>
        </authorList>
    </citation>
    <scope>NUCLEOTIDE SEQUENCE [LARGE SCALE GENOMIC DNA]</scope>
    <source>
        <strain evidence="3">JCM 12165</strain>
    </source>
</reference>
<organism evidence="2 3">
    <name type="scientific">Pseudonocardia aurantiaca</name>
    <dbReference type="NCBI Taxonomy" id="75290"/>
    <lineage>
        <taxon>Bacteria</taxon>
        <taxon>Bacillati</taxon>
        <taxon>Actinomycetota</taxon>
        <taxon>Actinomycetes</taxon>
        <taxon>Pseudonocardiales</taxon>
        <taxon>Pseudonocardiaceae</taxon>
        <taxon>Pseudonocardia</taxon>
    </lineage>
</organism>
<keyword evidence="3" id="KW-1185">Reference proteome</keyword>
<keyword evidence="2" id="KW-0808">Transferase</keyword>
<dbReference type="RefSeq" id="WP_343974173.1">
    <property type="nucleotide sequence ID" value="NZ_BAAAJG010000005.1"/>
</dbReference>
<name>A0ABW4FU83_9PSEU</name>
<protein>
    <submittedName>
        <fullName evidence="2">GNAT family N-acetyltransferase</fullName>
        <ecNumber evidence="2">2.3.1.-</ecNumber>
    </submittedName>
</protein>
<dbReference type="Proteomes" id="UP001597145">
    <property type="component" value="Unassembled WGS sequence"/>
</dbReference>
<accession>A0ABW4FU83</accession>
<evidence type="ECO:0000313" key="3">
    <source>
        <dbReference type="Proteomes" id="UP001597145"/>
    </source>
</evidence>
<proteinExistence type="predicted"/>
<keyword evidence="2" id="KW-0012">Acyltransferase</keyword>
<gene>
    <name evidence="2" type="ORF">ACFSCY_32365</name>
</gene>
<dbReference type="EMBL" id="JBHUCP010000028">
    <property type="protein sequence ID" value="MFD1534123.1"/>
    <property type="molecule type" value="Genomic_DNA"/>
</dbReference>
<feature type="domain" description="BioF2-like acetyltransferase" evidence="1">
    <location>
        <begin position="147"/>
        <end position="267"/>
    </location>
</feature>
<evidence type="ECO:0000259" key="1">
    <source>
        <dbReference type="Pfam" id="PF13480"/>
    </source>
</evidence>
<dbReference type="EC" id="2.3.1.-" evidence="2"/>
<dbReference type="PANTHER" id="PTHR36174">
    <property type="entry name" value="LIPID II:GLYCINE GLYCYLTRANSFERASE"/>
    <property type="match status" value="1"/>
</dbReference>
<dbReference type="Gene3D" id="3.40.630.30">
    <property type="match status" value="1"/>
</dbReference>
<dbReference type="InterPro" id="IPR050644">
    <property type="entry name" value="PG_Glycine_Bridge_Synth"/>
</dbReference>
<dbReference type="InterPro" id="IPR016181">
    <property type="entry name" value="Acyl_CoA_acyltransferase"/>
</dbReference>
<dbReference type="InterPro" id="IPR038740">
    <property type="entry name" value="BioF2-like_GNAT_dom"/>
</dbReference>
<dbReference type="GO" id="GO:0016746">
    <property type="term" value="F:acyltransferase activity"/>
    <property type="evidence" value="ECO:0007669"/>
    <property type="project" value="UniProtKB-KW"/>
</dbReference>
<dbReference type="SUPFAM" id="SSF55729">
    <property type="entry name" value="Acyl-CoA N-acyltransferases (Nat)"/>
    <property type="match status" value="1"/>
</dbReference>
<comment type="caution">
    <text evidence="2">The sequence shown here is derived from an EMBL/GenBank/DDBJ whole genome shotgun (WGS) entry which is preliminary data.</text>
</comment>